<dbReference type="RefSeq" id="WP_030831391.1">
    <property type="nucleotide sequence ID" value="NZ_JAURUE010000001.1"/>
</dbReference>
<feature type="domain" description="DUF4097" evidence="1">
    <location>
        <begin position="124"/>
        <end position="251"/>
    </location>
</feature>
<dbReference type="Proteomes" id="UP001234880">
    <property type="component" value="Unassembled WGS sequence"/>
</dbReference>
<comment type="caution">
    <text evidence="2">The sequence shown here is derived from an EMBL/GenBank/DDBJ whole genome shotgun (WGS) entry which is preliminary data.</text>
</comment>
<evidence type="ECO:0000313" key="2">
    <source>
        <dbReference type="EMBL" id="MDP9611410.1"/>
    </source>
</evidence>
<accession>A0ABT9KSN1</accession>
<proteinExistence type="predicted"/>
<gene>
    <name evidence="2" type="ORF">JOF35_003687</name>
</gene>
<organism evidence="2 3">
    <name type="scientific">Streptomyces demainii</name>
    <dbReference type="NCBI Taxonomy" id="588122"/>
    <lineage>
        <taxon>Bacteria</taxon>
        <taxon>Bacillati</taxon>
        <taxon>Actinomycetota</taxon>
        <taxon>Actinomycetes</taxon>
        <taxon>Kitasatosporales</taxon>
        <taxon>Streptomycetaceae</taxon>
        <taxon>Streptomyces</taxon>
    </lineage>
</organism>
<sequence length="255" mass="26244">MTTDNPRLRTCVLAGGVLAALVAVTGCGGSADDKDGPAKRDFSLAGDQLTISRNKGDLKVRSADVDKVEVTRWFSGWSAVGGKPKASWELVDDKLTLNTDCGGLISNCSARYEVLVPRRVALAVEGDNGKTTAAGFEKALRIRSDNGSVSVSGTSGDLTLESGSGAVKATGVSAGRVKASTDNGKVDLSFATAPDEVDVTTENGGVTVQVPDTTYKVVTKTENGSVKAGVPTDANSPHVISARTENGAITLRTVD</sequence>
<dbReference type="EMBL" id="JAURUE010000001">
    <property type="protein sequence ID" value="MDP9611410.1"/>
    <property type="molecule type" value="Genomic_DNA"/>
</dbReference>
<evidence type="ECO:0000313" key="3">
    <source>
        <dbReference type="Proteomes" id="UP001234880"/>
    </source>
</evidence>
<reference evidence="2 3" key="1">
    <citation type="submission" date="2023-07" db="EMBL/GenBank/DDBJ databases">
        <title>Sequencing the genomes of 1000 actinobacteria strains.</title>
        <authorList>
            <person name="Klenk H.-P."/>
        </authorList>
    </citation>
    <scope>NUCLEOTIDE SEQUENCE [LARGE SCALE GENOMIC DNA]</scope>
    <source>
        <strain evidence="2 3">DSM 41600</strain>
    </source>
</reference>
<dbReference type="PROSITE" id="PS51257">
    <property type="entry name" value="PROKAR_LIPOPROTEIN"/>
    <property type="match status" value="1"/>
</dbReference>
<dbReference type="GeneID" id="89481411"/>
<keyword evidence="3" id="KW-1185">Reference proteome</keyword>
<protein>
    <recommendedName>
        <fullName evidence="1">DUF4097 domain-containing protein</fullName>
    </recommendedName>
</protein>
<dbReference type="Pfam" id="PF13349">
    <property type="entry name" value="DUF4097"/>
    <property type="match status" value="1"/>
</dbReference>
<evidence type="ECO:0000259" key="1">
    <source>
        <dbReference type="Pfam" id="PF13349"/>
    </source>
</evidence>
<dbReference type="InterPro" id="IPR025164">
    <property type="entry name" value="Toastrack_DUF4097"/>
</dbReference>
<name>A0ABT9KSN1_9ACTN</name>